<dbReference type="EMBL" id="FYEH01000010">
    <property type="protein sequence ID" value="SNB72829.1"/>
    <property type="molecule type" value="Genomic_DNA"/>
</dbReference>
<dbReference type="CDD" id="cd06550">
    <property type="entry name" value="TM_ABC_iron-siderophores_like"/>
    <property type="match status" value="1"/>
</dbReference>
<feature type="transmembrane region" description="Helical" evidence="8">
    <location>
        <begin position="21"/>
        <end position="38"/>
    </location>
</feature>
<feature type="transmembrane region" description="Helical" evidence="8">
    <location>
        <begin position="620"/>
        <end position="641"/>
    </location>
</feature>
<organism evidence="9 10">
    <name type="scientific">Arboricoccus pini</name>
    <dbReference type="NCBI Taxonomy" id="1963835"/>
    <lineage>
        <taxon>Bacteria</taxon>
        <taxon>Pseudomonadati</taxon>
        <taxon>Pseudomonadota</taxon>
        <taxon>Alphaproteobacteria</taxon>
        <taxon>Geminicoccales</taxon>
        <taxon>Geminicoccaceae</taxon>
        <taxon>Arboricoccus</taxon>
    </lineage>
</organism>
<keyword evidence="7 8" id="KW-0472">Membrane</keyword>
<feature type="transmembrane region" description="Helical" evidence="8">
    <location>
        <begin position="279"/>
        <end position="297"/>
    </location>
</feature>
<feature type="transmembrane region" description="Helical" evidence="8">
    <location>
        <begin position="461"/>
        <end position="480"/>
    </location>
</feature>
<evidence type="ECO:0000256" key="8">
    <source>
        <dbReference type="SAM" id="Phobius"/>
    </source>
</evidence>
<evidence type="ECO:0000313" key="10">
    <source>
        <dbReference type="Proteomes" id="UP000197065"/>
    </source>
</evidence>
<evidence type="ECO:0000256" key="7">
    <source>
        <dbReference type="ARBA" id="ARBA00023136"/>
    </source>
</evidence>
<feature type="transmembrane region" description="Helical" evidence="8">
    <location>
        <begin position="487"/>
        <end position="508"/>
    </location>
</feature>
<proteinExistence type="inferred from homology"/>
<gene>
    <name evidence="9" type="ORF">SAMN07250955_1107</name>
</gene>
<dbReference type="Proteomes" id="UP000197065">
    <property type="component" value="Unassembled WGS sequence"/>
</dbReference>
<protein>
    <submittedName>
        <fullName evidence="9">Iron complex transport system permease protein</fullName>
    </submittedName>
</protein>
<comment type="subcellular location">
    <subcellularLocation>
        <location evidence="1">Cell membrane</location>
        <topology evidence="1">Multi-pass membrane protein</topology>
    </subcellularLocation>
</comment>
<feature type="transmembrane region" description="Helical" evidence="8">
    <location>
        <begin position="349"/>
        <end position="372"/>
    </location>
</feature>
<keyword evidence="5 8" id="KW-0812">Transmembrane</keyword>
<comment type="similarity">
    <text evidence="2">Belongs to the binding-protein-dependent transport system permease family. FecCD subfamily.</text>
</comment>
<reference evidence="9 10" key="1">
    <citation type="submission" date="2017-06" db="EMBL/GenBank/DDBJ databases">
        <authorList>
            <person name="Kim H.J."/>
            <person name="Triplett B.A."/>
        </authorList>
    </citation>
    <scope>NUCLEOTIDE SEQUENCE [LARGE SCALE GENOMIC DNA]</scope>
    <source>
        <strain evidence="9 10">B29T1</strain>
    </source>
</reference>
<accession>A0A212RK55</accession>
<keyword evidence="3" id="KW-0813">Transport</keyword>
<keyword evidence="6 8" id="KW-1133">Transmembrane helix</keyword>
<evidence type="ECO:0000256" key="2">
    <source>
        <dbReference type="ARBA" id="ARBA00007935"/>
    </source>
</evidence>
<feature type="transmembrane region" description="Helical" evidence="8">
    <location>
        <begin position="240"/>
        <end position="267"/>
    </location>
</feature>
<feature type="transmembrane region" description="Helical" evidence="8">
    <location>
        <begin position="309"/>
        <end position="328"/>
    </location>
</feature>
<dbReference type="PANTHER" id="PTHR30472">
    <property type="entry name" value="FERRIC ENTEROBACTIN TRANSPORT SYSTEM PERMEASE PROTEIN"/>
    <property type="match status" value="1"/>
</dbReference>
<feature type="transmembrane region" description="Helical" evidence="8">
    <location>
        <begin position="98"/>
        <end position="119"/>
    </location>
</feature>
<dbReference type="RefSeq" id="WP_165769612.1">
    <property type="nucleotide sequence ID" value="NZ_FYEH01000010.1"/>
</dbReference>
<feature type="transmembrane region" description="Helical" evidence="8">
    <location>
        <begin position="404"/>
        <end position="422"/>
    </location>
</feature>
<dbReference type="GO" id="GO:0022857">
    <property type="term" value="F:transmembrane transporter activity"/>
    <property type="evidence" value="ECO:0007669"/>
    <property type="project" value="InterPro"/>
</dbReference>
<dbReference type="GO" id="GO:0033214">
    <property type="term" value="P:siderophore-iron import into cell"/>
    <property type="evidence" value="ECO:0007669"/>
    <property type="project" value="TreeGrafter"/>
</dbReference>
<sequence>MSEIARWTSTRQRPSRPFYPLVLAALVVIAAVVLLRLADPLSTLMRATGAKEAESASFLLWQLSLPRLLAALLAGGAFALAGTVFQAATRNPLASPDLLGVTAGAQAGMLVGLAVPALRPLAGPPLLFAFGLGAAALALVAAGGWRAAPLRLLLAGGACSLLFSSLVTMTLALFEQNIAGVALWSQGALYQPGAQGLKTATLWLIPPIAVLPFLLRPLEALALGDDAARSIGVAVPFTRLLAALAAAALTAAAVAIAGPIGFIGLLAPNLVRALGLYDLKTVAPLAALTGAALLLAADGAVAGTGLSTGLSTTVATALVGTPLLLALVARGRMPAPTSRGDVATGGRTAPFLVVALACALALIALCAFGLAWGEAWLSPARLVDAVSGRDPIAALILDIRAPRIAIAALTGAMLAASGVVLQSVIRNALAGPEIIGVTQGAALVTLTGSLLWPLLGRPGAFGLALSGGLATLGVILAINYRQRFEALRVALTGLALGGLFAALTYTLIVETSAQPARALIWLVGGTYGRSWADALALLPWFVATLPALALLARPLDLLALGDDAAAGLGLPIALIRGLALLLATILASTAVAIVGPIGFVSLLTPHLARLLGFHRHGARLPIAMLLGALLTVTADIVGRAALAPTEIPAGALTALIGAPYFLWLMIRRPATRDDHR</sequence>
<keyword evidence="4" id="KW-1003">Cell membrane</keyword>
<dbReference type="PANTHER" id="PTHR30472:SF37">
    <property type="entry name" value="FE(3+) DICITRATE TRANSPORT SYSTEM PERMEASE PROTEIN FECD-RELATED"/>
    <property type="match status" value="1"/>
</dbReference>
<feature type="transmembrane region" description="Helical" evidence="8">
    <location>
        <begin position="528"/>
        <end position="552"/>
    </location>
</feature>
<dbReference type="SUPFAM" id="SSF81345">
    <property type="entry name" value="ABC transporter involved in vitamin B12 uptake, BtuC"/>
    <property type="match status" value="2"/>
</dbReference>
<evidence type="ECO:0000256" key="4">
    <source>
        <dbReference type="ARBA" id="ARBA00022475"/>
    </source>
</evidence>
<evidence type="ECO:0000313" key="9">
    <source>
        <dbReference type="EMBL" id="SNB72829.1"/>
    </source>
</evidence>
<evidence type="ECO:0000256" key="5">
    <source>
        <dbReference type="ARBA" id="ARBA00022692"/>
    </source>
</evidence>
<feature type="transmembrane region" description="Helical" evidence="8">
    <location>
        <begin position="564"/>
        <end position="583"/>
    </location>
</feature>
<feature type="transmembrane region" description="Helical" evidence="8">
    <location>
        <begin position="647"/>
        <end position="666"/>
    </location>
</feature>
<dbReference type="AlphaFoldDB" id="A0A212RK55"/>
<dbReference type="GO" id="GO:0005886">
    <property type="term" value="C:plasma membrane"/>
    <property type="evidence" value="ECO:0007669"/>
    <property type="project" value="UniProtKB-SubCell"/>
</dbReference>
<feature type="transmembrane region" description="Helical" evidence="8">
    <location>
        <begin position="434"/>
        <end position="455"/>
    </location>
</feature>
<feature type="transmembrane region" description="Helical" evidence="8">
    <location>
        <begin position="68"/>
        <end position="86"/>
    </location>
</feature>
<dbReference type="InterPro" id="IPR037294">
    <property type="entry name" value="ABC_BtuC-like"/>
</dbReference>
<name>A0A212RK55_9PROT</name>
<feature type="transmembrane region" description="Helical" evidence="8">
    <location>
        <begin position="589"/>
        <end position="608"/>
    </location>
</feature>
<feature type="transmembrane region" description="Helical" evidence="8">
    <location>
        <begin position="125"/>
        <end position="145"/>
    </location>
</feature>
<evidence type="ECO:0000256" key="3">
    <source>
        <dbReference type="ARBA" id="ARBA00022448"/>
    </source>
</evidence>
<evidence type="ECO:0000256" key="1">
    <source>
        <dbReference type="ARBA" id="ARBA00004651"/>
    </source>
</evidence>
<keyword evidence="10" id="KW-1185">Reference proteome</keyword>
<evidence type="ECO:0000256" key="6">
    <source>
        <dbReference type="ARBA" id="ARBA00022989"/>
    </source>
</evidence>
<dbReference type="InterPro" id="IPR000522">
    <property type="entry name" value="ABC_transptr_permease_BtuC"/>
</dbReference>
<feature type="transmembrane region" description="Helical" evidence="8">
    <location>
        <begin position="152"/>
        <end position="174"/>
    </location>
</feature>
<dbReference type="Gene3D" id="1.10.3470.10">
    <property type="entry name" value="ABC transporter involved in vitamin B12 uptake, BtuC"/>
    <property type="match status" value="2"/>
</dbReference>
<dbReference type="Pfam" id="PF01032">
    <property type="entry name" value="FecCD"/>
    <property type="match status" value="2"/>
</dbReference>